<feature type="domain" description="Tyr recombinase" evidence="10">
    <location>
        <begin position="105"/>
        <end position="285"/>
    </location>
</feature>
<feature type="active site" evidence="9">
    <location>
        <position position="263"/>
    </location>
</feature>
<dbReference type="InterPro" id="IPR004107">
    <property type="entry name" value="Integrase_SAM-like_N"/>
</dbReference>
<dbReference type="InterPro" id="IPR002104">
    <property type="entry name" value="Integrase_catalytic"/>
</dbReference>
<evidence type="ECO:0000256" key="4">
    <source>
        <dbReference type="ARBA" id="ARBA00022829"/>
    </source>
</evidence>
<dbReference type="PROSITE" id="PS51900">
    <property type="entry name" value="CB"/>
    <property type="match status" value="1"/>
</dbReference>
<comment type="subunit">
    <text evidence="9">Forms a cyclic heterotetrameric complex composed of two molecules of XerC and two molecules of XerD.</text>
</comment>
<evidence type="ECO:0000256" key="1">
    <source>
        <dbReference type="ARBA" id="ARBA00004496"/>
    </source>
</evidence>
<feature type="domain" description="Core-binding (CB)" evidence="11">
    <location>
        <begin position="3"/>
        <end position="84"/>
    </location>
</feature>
<evidence type="ECO:0000313" key="13">
    <source>
        <dbReference type="Proteomes" id="UP000248598"/>
    </source>
</evidence>
<dbReference type="Pfam" id="PF00589">
    <property type="entry name" value="Phage_integrase"/>
    <property type="match status" value="1"/>
</dbReference>
<dbReference type="Gene3D" id="1.10.150.130">
    <property type="match status" value="1"/>
</dbReference>
<dbReference type="InterPro" id="IPR011010">
    <property type="entry name" value="DNA_brk_join_enz"/>
</dbReference>
<keyword evidence="4 9" id="KW-0159">Chromosome partition</keyword>
<protein>
    <recommendedName>
        <fullName evidence="9">Tyrosine recombinase XerC</fullName>
    </recommendedName>
</protein>
<evidence type="ECO:0000256" key="7">
    <source>
        <dbReference type="ARBA" id="ARBA00023172"/>
    </source>
</evidence>
<evidence type="ECO:0000256" key="2">
    <source>
        <dbReference type="ARBA" id="ARBA00022490"/>
    </source>
</evidence>
<feature type="active site" evidence="9">
    <location>
        <position position="146"/>
    </location>
</feature>
<comment type="subcellular location">
    <subcellularLocation>
        <location evidence="1 9">Cytoplasm</location>
    </subcellularLocation>
</comment>
<comment type="function">
    <text evidence="9">Site-specific tyrosine recombinase, which acts by catalyzing the cutting and rejoining of the recombining DNA molecules. The XerC-XerD complex is essential to convert dimers of the bacterial chromosome into monomers to permit their segregation at cell division. It also contributes to the segregational stability of plasmids.</text>
</comment>
<dbReference type="GO" id="GO:0051301">
    <property type="term" value="P:cell division"/>
    <property type="evidence" value="ECO:0007669"/>
    <property type="project" value="UniProtKB-KW"/>
</dbReference>
<keyword evidence="3 9" id="KW-0132">Cell division</keyword>
<dbReference type="GO" id="GO:0009037">
    <property type="term" value="F:tyrosine-based site-specific recombinase activity"/>
    <property type="evidence" value="ECO:0007669"/>
    <property type="project" value="UniProtKB-UniRule"/>
</dbReference>
<dbReference type="PANTHER" id="PTHR30349:SF81">
    <property type="entry name" value="TYROSINE RECOMBINASE XERC"/>
    <property type="match status" value="1"/>
</dbReference>
<dbReference type="PANTHER" id="PTHR30349">
    <property type="entry name" value="PHAGE INTEGRASE-RELATED"/>
    <property type="match status" value="1"/>
</dbReference>
<dbReference type="InterPro" id="IPR013762">
    <property type="entry name" value="Integrase-like_cat_sf"/>
</dbReference>
<dbReference type="InterPro" id="IPR023009">
    <property type="entry name" value="Tyrosine_recombinase_XerC/XerD"/>
</dbReference>
<keyword evidence="8 9" id="KW-0131">Cell cycle</keyword>
<evidence type="ECO:0000313" key="12">
    <source>
        <dbReference type="EMBL" id="SQH24813.1"/>
    </source>
</evidence>
<dbReference type="SUPFAM" id="SSF56349">
    <property type="entry name" value="DNA breaking-rejoining enzymes"/>
    <property type="match status" value="1"/>
</dbReference>
<proteinExistence type="inferred from homology"/>
<dbReference type="GO" id="GO:0006313">
    <property type="term" value="P:DNA transposition"/>
    <property type="evidence" value="ECO:0007669"/>
    <property type="project" value="UniProtKB-UniRule"/>
</dbReference>
<evidence type="ECO:0000259" key="10">
    <source>
        <dbReference type="PROSITE" id="PS51898"/>
    </source>
</evidence>
<feature type="active site" evidence="9">
    <location>
        <position position="240"/>
    </location>
</feature>
<dbReference type="Gene3D" id="1.10.443.10">
    <property type="entry name" value="Intergrase catalytic core"/>
    <property type="match status" value="1"/>
</dbReference>
<dbReference type="Pfam" id="PF02899">
    <property type="entry name" value="Phage_int_SAM_1"/>
    <property type="match status" value="1"/>
</dbReference>
<reference evidence="12 13" key="1">
    <citation type="submission" date="2018-06" db="EMBL/GenBank/DDBJ databases">
        <authorList>
            <consortium name="Pathogen Informatics"/>
            <person name="Doyle S."/>
        </authorList>
    </citation>
    <scope>NUCLEOTIDE SEQUENCE [LARGE SCALE GENOMIC DNA]</scope>
    <source>
        <strain evidence="12 13">NCTC10529</strain>
    </source>
</reference>
<dbReference type="HAMAP" id="MF_01808">
    <property type="entry name" value="Recomb_XerC_XerD"/>
    <property type="match status" value="1"/>
</dbReference>
<feature type="active site" description="O-(3'-phospho-DNA)-tyrosine intermediate" evidence="9">
    <location>
        <position position="272"/>
    </location>
</feature>
<dbReference type="InterPro" id="IPR010998">
    <property type="entry name" value="Integrase_recombinase_N"/>
</dbReference>
<dbReference type="RefSeq" id="WP_003785593.1">
    <property type="nucleotide sequence ID" value="NZ_CP091518.1"/>
</dbReference>
<sequence>MTTSFFAHTEAYLLQQTQLNRSAHTLVAYRRDLQQLHTLLSEQNTPPTRQDFSRALKTLSQQGLNASSLARKLTVWKQYALYLCDIGYWEHSPIATLRAPKLPQRLPRAIDREPLGALLNQSPESDDTLAIRDHAIVELFYGSGLRLSELRALNLHDIELTAGWVSVQGKGNKQRQVPLTRHCIDALHTWLANCPAQNGETALFTGRYGSRLSTRQIASRLAFWAEQRGSLQHITPHMLRHSFAGHLLQASQDLRAVQDLLGHSSLSSTQIYTKLDLDHLAQVYDQAHPRARRQTTSTKDEK</sequence>
<dbReference type="AlphaFoldDB" id="A0AAX2J361"/>
<dbReference type="EMBL" id="LS483426">
    <property type="protein sequence ID" value="SQH24813.1"/>
    <property type="molecule type" value="Genomic_DNA"/>
</dbReference>
<evidence type="ECO:0000256" key="6">
    <source>
        <dbReference type="ARBA" id="ARBA00023125"/>
    </source>
</evidence>
<accession>A0AAX2J361</accession>
<evidence type="ECO:0000256" key="8">
    <source>
        <dbReference type="ARBA" id="ARBA00023306"/>
    </source>
</evidence>
<dbReference type="CDD" id="cd00798">
    <property type="entry name" value="INT_XerDC_C"/>
    <property type="match status" value="1"/>
</dbReference>
<dbReference type="GO" id="GO:0003677">
    <property type="term" value="F:DNA binding"/>
    <property type="evidence" value="ECO:0007669"/>
    <property type="project" value="UniProtKB-UniRule"/>
</dbReference>
<keyword evidence="7 9" id="KW-0233">DNA recombination</keyword>
<dbReference type="InterPro" id="IPR044068">
    <property type="entry name" value="CB"/>
</dbReference>
<dbReference type="SUPFAM" id="SSF47823">
    <property type="entry name" value="lambda integrase-like, N-terminal domain"/>
    <property type="match status" value="1"/>
</dbReference>
<keyword evidence="2 9" id="KW-0963">Cytoplasm</keyword>
<dbReference type="GO" id="GO:0005737">
    <property type="term" value="C:cytoplasm"/>
    <property type="evidence" value="ECO:0007669"/>
    <property type="project" value="UniProtKB-SubCell"/>
</dbReference>
<evidence type="ECO:0000259" key="11">
    <source>
        <dbReference type="PROSITE" id="PS51900"/>
    </source>
</evidence>
<evidence type="ECO:0000256" key="5">
    <source>
        <dbReference type="ARBA" id="ARBA00022908"/>
    </source>
</evidence>
<keyword evidence="6 9" id="KW-0238">DNA-binding</keyword>
<dbReference type="PROSITE" id="PS51898">
    <property type="entry name" value="TYR_RECOMBINASE"/>
    <property type="match status" value="1"/>
</dbReference>
<feature type="active site" evidence="9">
    <location>
        <position position="170"/>
    </location>
</feature>
<keyword evidence="5 9" id="KW-0229">DNA integration</keyword>
<dbReference type="GO" id="GO:0007059">
    <property type="term" value="P:chromosome segregation"/>
    <property type="evidence" value="ECO:0007669"/>
    <property type="project" value="UniProtKB-UniRule"/>
</dbReference>
<dbReference type="GeneID" id="93262308"/>
<gene>
    <name evidence="9 12" type="primary">xerC</name>
    <name evidence="12" type="ORF">NCTC10529_01007</name>
</gene>
<comment type="similarity">
    <text evidence="9">Belongs to the 'phage' integrase family. XerC subfamily.</text>
</comment>
<dbReference type="InterPro" id="IPR050090">
    <property type="entry name" value="Tyrosine_recombinase_XerCD"/>
</dbReference>
<organism evidence="12 13">
    <name type="scientific">Kingella kingae</name>
    <dbReference type="NCBI Taxonomy" id="504"/>
    <lineage>
        <taxon>Bacteria</taxon>
        <taxon>Pseudomonadati</taxon>
        <taxon>Pseudomonadota</taxon>
        <taxon>Betaproteobacteria</taxon>
        <taxon>Neisseriales</taxon>
        <taxon>Neisseriaceae</taxon>
        <taxon>Kingella</taxon>
    </lineage>
</organism>
<evidence type="ECO:0000256" key="3">
    <source>
        <dbReference type="ARBA" id="ARBA00022618"/>
    </source>
</evidence>
<feature type="active site" evidence="9">
    <location>
        <position position="237"/>
    </location>
</feature>
<dbReference type="Proteomes" id="UP000248598">
    <property type="component" value="Chromosome 1"/>
</dbReference>
<name>A0AAX2J361_KINKI</name>
<evidence type="ECO:0000256" key="9">
    <source>
        <dbReference type="HAMAP-Rule" id="MF_01808"/>
    </source>
</evidence>